<dbReference type="Proteomes" id="UP000028864">
    <property type="component" value="Unassembled WGS sequence"/>
</dbReference>
<evidence type="ECO:0000256" key="1">
    <source>
        <dbReference type="SAM" id="MobiDB-lite"/>
    </source>
</evidence>
<gene>
    <name evidence="2" type="ORF">BN1047_04368</name>
</gene>
<dbReference type="EMBL" id="LK021340">
    <property type="protein sequence ID" value="CDQ46461.1"/>
    <property type="molecule type" value="Genomic_DNA"/>
</dbReference>
<evidence type="ECO:0000313" key="2">
    <source>
        <dbReference type="EMBL" id="CDQ46461.1"/>
    </source>
</evidence>
<protein>
    <submittedName>
        <fullName evidence="2">Uncharacterized protein</fullName>
    </submittedName>
</protein>
<reference evidence="2" key="2">
    <citation type="submission" date="2015-09" db="EMBL/GenBank/DDBJ databases">
        <title>Draft genome sequence of Mycobacterium neoaurum DSM 44074.</title>
        <authorList>
            <person name="Croce O."/>
            <person name="Robert C."/>
            <person name="Raoult D."/>
            <person name="Drancourt M."/>
        </authorList>
    </citation>
    <scope>NUCLEOTIDE SEQUENCE</scope>
    <source>
        <strain evidence="2">DSM 44074</strain>
    </source>
</reference>
<organism evidence="2 3">
    <name type="scientific">Mycolicibacterium neoaurum</name>
    <name type="common">Mycobacterium neoaurum</name>
    <dbReference type="NCBI Taxonomy" id="1795"/>
    <lineage>
        <taxon>Bacteria</taxon>
        <taxon>Bacillati</taxon>
        <taxon>Actinomycetota</taxon>
        <taxon>Actinomycetes</taxon>
        <taxon>Mycobacteriales</taxon>
        <taxon>Mycobacteriaceae</taxon>
        <taxon>Mycolicibacterium</taxon>
    </lineage>
</organism>
<proteinExistence type="predicted"/>
<reference evidence="2" key="1">
    <citation type="submission" date="2014-05" db="EMBL/GenBank/DDBJ databases">
        <authorList>
            <person name="Urmite Genomes"/>
        </authorList>
    </citation>
    <scope>NUCLEOTIDE SEQUENCE</scope>
    <source>
        <strain evidence="2">DSM 44074</strain>
    </source>
</reference>
<evidence type="ECO:0000313" key="3">
    <source>
        <dbReference type="Proteomes" id="UP000028864"/>
    </source>
</evidence>
<dbReference type="RefSeq" id="WP_030134552.1">
    <property type="nucleotide sequence ID" value="NZ_LK021340.1"/>
</dbReference>
<feature type="region of interest" description="Disordered" evidence="1">
    <location>
        <begin position="131"/>
        <end position="152"/>
    </location>
</feature>
<name>A0AAV2WQ95_MYCNE</name>
<accession>A0AAV2WQ95</accession>
<dbReference type="AlphaFoldDB" id="A0AAV2WQ95"/>
<sequence>MTDVAAQAVDVLTALEASVKSHSAFVSSCCDADWIDEDGRIAVRWLLSALREHRRRLRRAIRLWRTLSVADPVDGALVTATNELLDENRFFTPHIARWRSAAVGSLQIDRVGFWRDMAALAAANLQEAEKGCPTAPLPTSARQWPPVSRRTA</sequence>